<keyword evidence="1" id="KW-1133">Transmembrane helix</keyword>
<proteinExistence type="predicted"/>
<dbReference type="eggNOG" id="ENOG5031D1I">
    <property type="taxonomic scope" value="Bacteria"/>
</dbReference>
<organism evidence="2 3">
    <name type="scientific">Methylophaga frappieri (strain ATCC BAA-2434 / DSM 25690 / JAM7)</name>
    <dbReference type="NCBI Taxonomy" id="754477"/>
    <lineage>
        <taxon>Bacteria</taxon>
        <taxon>Pseudomonadati</taxon>
        <taxon>Pseudomonadota</taxon>
        <taxon>Gammaproteobacteria</taxon>
        <taxon>Thiotrichales</taxon>
        <taxon>Piscirickettsiaceae</taxon>
        <taxon>Methylophaga</taxon>
    </lineage>
</organism>
<dbReference type="PROSITE" id="PS51257">
    <property type="entry name" value="PROKAR_LIPOPROTEIN"/>
    <property type="match status" value="1"/>
</dbReference>
<reference evidence="2 3" key="1">
    <citation type="journal article" date="2012" name="J. Bacteriol.">
        <title>Complete genome sequences of Methylophaga sp. strain JAM1 and Methylophaga sp. strain JAM7.</title>
        <authorList>
            <person name="Villeneuve C."/>
            <person name="Martineau C."/>
            <person name="Mauffrey F."/>
            <person name="Villemur R."/>
        </authorList>
    </citation>
    <scope>NUCLEOTIDE SEQUENCE [LARGE SCALE GENOMIC DNA]</scope>
    <source>
        <strain evidence="2 3">JAM7</strain>
    </source>
</reference>
<dbReference type="STRING" id="754477.Q7C_1371"/>
<dbReference type="PATRIC" id="fig|754477.3.peg.1352"/>
<sequence length="154" mass="17606" precursor="true">MKRRLSAVSQLATGCFILLVLTAIHHLYGAILFDTPWRGHVAHIAFVIGLALTVCLLFYRFISLFRQPAGWLFLGLAILLPIGWIGFYEGGYNHVIKNGLYLFTGDSPLWQRLFPPPLYEPPVDFWFEFSGILQFVIAVWCVVIVPRVWQQLKA</sequence>
<keyword evidence="1" id="KW-0812">Transmembrane</keyword>
<gene>
    <name evidence="2" type="ordered locus">Q7C_1371</name>
</gene>
<evidence type="ECO:0000313" key="3">
    <source>
        <dbReference type="Proteomes" id="UP000009145"/>
    </source>
</evidence>
<name>I1YHX8_METFJ</name>
<accession>I1YHX8</accession>
<dbReference type="OrthoDB" id="8420016at2"/>
<evidence type="ECO:0008006" key="4">
    <source>
        <dbReference type="Google" id="ProtNLM"/>
    </source>
</evidence>
<evidence type="ECO:0000256" key="1">
    <source>
        <dbReference type="SAM" id="Phobius"/>
    </source>
</evidence>
<dbReference type="RefSeq" id="WP_014703941.1">
    <property type="nucleotide sequence ID" value="NC_017856.1"/>
</dbReference>
<feature type="transmembrane region" description="Helical" evidence="1">
    <location>
        <begin position="71"/>
        <end position="88"/>
    </location>
</feature>
<dbReference type="KEGG" id="mec:Q7C_1371"/>
<keyword evidence="1" id="KW-0472">Membrane</keyword>
<keyword evidence="3" id="KW-1185">Reference proteome</keyword>
<dbReference type="Proteomes" id="UP000009145">
    <property type="component" value="Chromosome"/>
</dbReference>
<feature type="transmembrane region" description="Helical" evidence="1">
    <location>
        <begin position="39"/>
        <end position="59"/>
    </location>
</feature>
<protein>
    <recommendedName>
        <fullName evidence="4">Transmembrane protein</fullName>
    </recommendedName>
</protein>
<dbReference type="AlphaFoldDB" id="I1YHX8"/>
<dbReference type="EMBL" id="CP003380">
    <property type="protein sequence ID" value="AFJ02521.1"/>
    <property type="molecule type" value="Genomic_DNA"/>
</dbReference>
<feature type="transmembrane region" description="Helical" evidence="1">
    <location>
        <begin position="125"/>
        <end position="149"/>
    </location>
</feature>
<dbReference type="HOGENOM" id="CLU_1766043_0_0_6"/>
<evidence type="ECO:0000313" key="2">
    <source>
        <dbReference type="EMBL" id="AFJ02521.1"/>
    </source>
</evidence>